<feature type="transmembrane region" description="Helical" evidence="7">
    <location>
        <begin position="155"/>
        <end position="181"/>
    </location>
</feature>
<comment type="subcellular location">
    <subcellularLocation>
        <location evidence="1">Cell membrane</location>
        <topology evidence="1">Multi-pass membrane protein</topology>
    </subcellularLocation>
</comment>
<feature type="domain" description="Type II secretion system protein GspF" evidence="8">
    <location>
        <begin position="263"/>
        <end position="385"/>
    </location>
</feature>
<evidence type="ECO:0000256" key="4">
    <source>
        <dbReference type="ARBA" id="ARBA00022692"/>
    </source>
</evidence>
<dbReference type="PRINTS" id="PR00812">
    <property type="entry name" value="BCTERIALGSPF"/>
</dbReference>
<dbReference type="InterPro" id="IPR042094">
    <property type="entry name" value="T2SS_GspF_sf"/>
</dbReference>
<name>A0A0C7RAF6_PARSO</name>
<dbReference type="Gene3D" id="1.20.81.30">
    <property type="entry name" value="Type II secretion system (T2SS), domain F"/>
    <property type="match status" value="2"/>
</dbReference>
<dbReference type="Pfam" id="PF00482">
    <property type="entry name" value="T2SSF"/>
    <property type="match status" value="2"/>
</dbReference>
<evidence type="ECO:0000256" key="5">
    <source>
        <dbReference type="ARBA" id="ARBA00022989"/>
    </source>
</evidence>
<keyword evidence="6 7" id="KW-0472">Membrane</keyword>
<evidence type="ECO:0000256" key="3">
    <source>
        <dbReference type="ARBA" id="ARBA00022475"/>
    </source>
</evidence>
<feature type="transmembrane region" description="Helical" evidence="7">
    <location>
        <begin position="366"/>
        <end position="387"/>
    </location>
</feature>
<dbReference type="AlphaFoldDB" id="A0A0C7RAF6"/>
<gene>
    <name evidence="9" type="primary">epsF_1</name>
    <name evidence="9" type="ORF">R28058_27111</name>
</gene>
<keyword evidence="5 7" id="KW-1133">Transmembrane helix</keyword>
<dbReference type="GO" id="GO:0005886">
    <property type="term" value="C:plasma membrane"/>
    <property type="evidence" value="ECO:0007669"/>
    <property type="project" value="UniProtKB-SubCell"/>
</dbReference>
<dbReference type="PANTHER" id="PTHR30012:SF0">
    <property type="entry name" value="TYPE II SECRETION SYSTEM PROTEIN F-RELATED"/>
    <property type="match status" value="1"/>
</dbReference>
<keyword evidence="4 7" id="KW-0812">Transmembrane</keyword>
<evidence type="ECO:0000256" key="7">
    <source>
        <dbReference type="SAM" id="Phobius"/>
    </source>
</evidence>
<comment type="similarity">
    <text evidence="2">Belongs to the GSP F family.</text>
</comment>
<feature type="domain" description="Type II secretion system protein GspF" evidence="8">
    <location>
        <begin position="62"/>
        <end position="182"/>
    </location>
</feature>
<evidence type="ECO:0000256" key="1">
    <source>
        <dbReference type="ARBA" id="ARBA00004651"/>
    </source>
</evidence>
<dbReference type="PANTHER" id="PTHR30012">
    <property type="entry name" value="GENERAL SECRETION PATHWAY PROTEIN"/>
    <property type="match status" value="1"/>
</dbReference>
<evidence type="ECO:0000256" key="6">
    <source>
        <dbReference type="ARBA" id="ARBA00023136"/>
    </source>
</evidence>
<dbReference type="InterPro" id="IPR018076">
    <property type="entry name" value="T2SS_GspF_dom"/>
</dbReference>
<evidence type="ECO:0000313" key="9">
    <source>
        <dbReference type="EMBL" id="CEQ04994.1"/>
    </source>
</evidence>
<feature type="transmembrane region" description="Helical" evidence="7">
    <location>
        <begin position="211"/>
        <end position="231"/>
    </location>
</feature>
<dbReference type="Proteomes" id="UP000049127">
    <property type="component" value="Unassembled WGS sequence"/>
</dbReference>
<sequence>MAIYECLVYDKNGERKNLSLEFDSQKDLNFYAIENKYKIVRIKKKKELKKQKLKDKDLSNICEQLGILLSSGCEITKSLKTIQFSFNHKLKSDLKKVSDNLQKGNSISSSFQKTNSFPDFFIHMIKAGEISGRLDEILLSLSKYYKKEHEFKTKLLTSMIYPTILIFMLIIVVIFMLAFAVPNLKESFISTHTQLPNSTKLLIVISDLVRYNFETLIILMMLGIIIFYNLIFKSEKIKYEFDKMIFEFKYTKEIVQAIEISKFTRCFYILNSSGIQILNSLDISTDVIKNKFMYEKMNISKEVIQKGYSITTSLAMSNIFPNVVIAMMQVGEETGNLEQSLKNINSNYDSNLETLVNRILKIVEPIIIVVIAISVGAIVVSIMVPIFDAITSLK</sequence>
<protein>
    <submittedName>
        <fullName evidence="9">Type II secretion system protein</fullName>
    </submittedName>
</protein>
<organism evidence="9 10">
    <name type="scientific">Paraclostridium sordellii</name>
    <name type="common">Clostridium sordellii</name>
    <dbReference type="NCBI Taxonomy" id="1505"/>
    <lineage>
        <taxon>Bacteria</taxon>
        <taxon>Bacillati</taxon>
        <taxon>Bacillota</taxon>
        <taxon>Clostridia</taxon>
        <taxon>Peptostreptococcales</taxon>
        <taxon>Peptostreptococcaceae</taxon>
        <taxon>Paraclostridium</taxon>
    </lineage>
</organism>
<reference evidence="9 10" key="1">
    <citation type="submission" date="2015-01" db="EMBL/GenBank/DDBJ databases">
        <authorList>
            <person name="Aslett A.Martin."/>
            <person name="De Silva Nishadi"/>
        </authorList>
    </citation>
    <scope>NUCLEOTIDE SEQUENCE [LARGE SCALE GENOMIC DNA]</scope>
    <source>
        <strain evidence="9 10">R28058</strain>
    </source>
</reference>
<accession>A0A0C7RAF6</accession>
<dbReference type="OrthoDB" id="9805682at2"/>
<evidence type="ECO:0000256" key="2">
    <source>
        <dbReference type="ARBA" id="ARBA00005745"/>
    </source>
</evidence>
<dbReference type="InterPro" id="IPR003004">
    <property type="entry name" value="GspF/PilC"/>
</dbReference>
<dbReference type="RefSeq" id="WP_055342992.1">
    <property type="nucleotide sequence ID" value="NZ_CDNI01000022.1"/>
</dbReference>
<proteinExistence type="inferred from homology"/>
<evidence type="ECO:0000313" key="10">
    <source>
        <dbReference type="Proteomes" id="UP000049127"/>
    </source>
</evidence>
<keyword evidence="3" id="KW-1003">Cell membrane</keyword>
<dbReference type="EMBL" id="CEKZ01000022">
    <property type="protein sequence ID" value="CEQ04994.1"/>
    <property type="molecule type" value="Genomic_DNA"/>
</dbReference>
<evidence type="ECO:0000259" key="8">
    <source>
        <dbReference type="Pfam" id="PF00482"/>
    </source>
</evidence>